<accession>I7G5C6</accession>
<reference evidence="1" key="1">
    <citation type="journal article" date="2007" name="PLoS Biol.">
        <title>Rate of evolution in brain-expressed genes in humans and other primates.</title>
        <authorList>
            <person name="Wang H.-Y."/>
            <person name="Chien H.-C."/>
            <person name="Osada N."/>
            <person name="Hashimoto K."/>
            <person name="Sugano S."/>
            <person name="Gojobori T."/>
            <person name="Chou C.-K."/>
            <person name="Tsai S.-F."/>
            <person name="Wu C.-I."/>
            <person name="Shen C.-K.J."/>
        </authorList>
    </citation>
    <scope>NUCLEOTIDE SEQUENCE</scope>
</reference>
<proteinExistence type="evidence at transcript level"/>
<dbReference type="AlphaFoldDB" id="I7G5C6"/>
<protein>
    <submittedName>
        <fullName evidence="1">Macaca fascicularis brain cDNA, clone: QflA-17243</fullName>
    </submittedName>
</protein>
<sequence length="38" mass="4093">MGQNNFYSTKLERNLKGTLSSCSLGTNTATGARHKMSS</sequence>
<name>I7G5C6_MACFA</name>
<evidence type="ECO:0000313" key="1">
    <source>
        <dbReference type="EMBL" id="BAE89294.1"/>
    </source>
</evidence>
<dbReference type="EMBL" id="AB172232">
    <property type="protein sequence ID" value="BAE89294.1"/>
    <property type="molecule type" value="mRNA"/>
</dbReference>
<organism evidence="1">
    <name type="scientific">Macaca fascicularis</name>
    <name type="common">Crab-eating macaque</name>
    <name type="synonym">Cynomolgus monkey</name>
    <dbReference type="NCBI Taxonomy" id="9541"/>
    <lineage>
        <taxon>Eukaryota</taxon>
        <taxon>Metazoa</taxon>
        <taxon>Chordata</taxon>
        <taxon>Craniata</taxon>
        <taxon>Vertebrata</taxon>
        <taxon>Euteleostomi</taxon>
        <taxon>Mammalia</taxon>
        <taxon>Eutheria</taxon>
        <taxon>Euarchontoglires</taxon>
        <taxon>Primates</taxon>
        <taxon>Haplorrhini</taxon>
        <taxon>Catarrhini</taxon>
        <taxon>Cercopithecidae</taxon>
        <taxon>Cercopithecinae</taxon>
        <taxon>Macaca</taxon>
    </lineage>
</organism>